<dbReference type="RefSeq" id="WP_132883326.1">
    <property type="nucleotide sequence ID" value="NZ_JBBGZA010000001.1"/>
</dbReference>
<sequence length="365" mass="39127">MSKHEGVEVERAPGPNELRDPLVRAELRRASVWFGLAIAAGLVVLLIQPLLIIFGGLVFAAMLDGGVRLLGRVLPIGRGLRLMIVVLLALAFILGTFYLTGVQIAAQAEQLRSTLEIQGNRLIAWANGMGLMPGRSDLSGIVQQAMGSVGRLTSAVGTVFGAFTSLFMIMVIGLFVAMEPRIYDRGLQWMVPVGNRAEFAVTINRMATTMRRLLAGRLAGMLFEGVLTWLLLWIAGVPMALLLGIITGLLAFIPNIGAFISGVLMVAVGFSAGVDTGLWAIVIYFVVQTFDGYVLLPIVARRTVDLPPALTLSSQILASTLFGILGLALADPMVAMIKVALERESERAAKAGIRMNEEDEAQTQA</sequence>
<feature type="transmembrane region" description="Helical" evidence="6">
    <location>
        <begin position="82"/>
        <end position="106"/>
    </location>
</feature>
<reference evidence="7 8" key="1">
    <citation type="submission" date="2023-12" db="EMBL/GenBank/DDBJ databases">
        <title>Gut-associated functions are favored during microbiome assembly across C. elegans life.</title>
        <authorList>
            <person name="Zimmermann J."/>
        </authorList>
    </citation>
    <scope>NUCLEOTIDE SEQUENCE [LARGE SCALE GENOMIC DNA]</scope>
    <source>
        <strain evidence="7 8">JUb134</strain>
    </source>
</reference>
<name>A0ABU8Q050_9SPHN</name>
<feature type="transmembrane region" description="Helical" evidence="6">
    <location>
        <begin position="214"/>
        <end position="235"/>
    </location>
</feature>
<feature type="transmembrane region" description="Helical" evidence="6">
    <location>
        <begin position="241"/>
        <end position="270"/>
    </location>
</feature>
<comment type="subcellular location">
    <subcellularLocation>
        <location evidence="1">Membrane</location>
        <topology evidence="1">Multi-pass membrane protein</topology>
    </subcellularLocation>
</comment>
<proteinExistence type="inferred from homology"/>
<keyword evidence="4 6" id="KW-1133">Transmembrane helix</keyword>
<dbReference type="EMBL" id="JBBGZA010000001">
    <property type="protein sequence ID" value="MEJ5093103.1"/>
    <property type="molecule type" value="Genomic_DNA"/>
</dbReference>
<evidence type="ECO:0000256" key="5">
    <source>
        <dbReference type="ARBA" id="ARBA00023136"/>
    </source>
</evidence>
<keyword evidence="5 6" id="KW-0472">Membrane</keyword>
<evidence type="ECO:0000256" key="1">
    <source>
        <dbReference type="ARBA" id="ARBA00004141"/>
    </source>
</evidence>
<keyword evidence="3 6" id="KW-0812">Transmembrane</keyword>
<feature type="transmembrane region" description="Helical" evidence="6">
    <location>
        <begin position="277"/>
        <end position="296"/>
    </location>
</feature>
<keyword evidence="8" id="KW-1185">Reference proteome</keyword>
<evidence type="ECO:0000256" key="6">
    <source>
        <dbReference type="SAM" id="Phobius"/>
    </source>
</evidence>
<dbReference type="PANTHER" id="PTHR21716">
    <property type="entry name" value="TRANSMEMBRANE PROTEIN"/>
    <property type="match status" value="1"/>
</dbReference>
<dbReference type="PANTHER" id="PTHR21716:SF62">
    <property type="entry name" value="TRANSPORT PROTEIN YDBI-RELATED"/>
    <property type="match status" value="1"/>
</dbReference>
<dbReference type="InterPro" id="IPR002549">
    <property type="entry name" value="AI-2E-like"/>
</dbReference>
<feature type="transmembrane region" description="Helical" evidence="6">
    <location>
        <begin position="32"/>
        <end position="61"/>
    </location>
</feature>
<comment type="similarity">
    <text evidence="2">Belongs to the autoinducer-2 exporter (AI-2E) (TC 2.A.86) family.</text>
</comment>
<evidence type="ECO:0000256" key="2">
    <source>
        <dbReference type="ARBA" id="ARBA00009773"/>
    </source>
</evidence>
<protein>
    <submittedName>
        <fullName evidence="7">AI-2E family transporter</fullName>
    </submittedName>
</protein>
<comment type="caution">
    <text evidence="7">The sequence shown here is derived from an EMBL/GenBank/DDBJ whole genome shotgun (WGS) entry which is preliminary data.</text>
</comment>
<dbReference type="Proteomes" id="UP001380365">
    <property type="component" value="Unassembled WGS sequence"/>
</dbReference>
<evidence type="ECO:0000256" key="4">
    <source>
        <dbReference type="ARBA" id="ARBA00022989"/>
    </source>
</evidence>
<feature type="transmembrane region" description="Helical" evidence="6">
    <location>
        <begin position="316"/>
        <end position="341"/>
    </location>
</feature>
<dbReference type="Pfam" id="PF01594">
    <property type="entry name" value="AI-2E_transport"/>
    <property type="match status" value="1"/>
</dbReference>
<gene>
    <name evidence="7" type="ORF">WH159_00895</name>
</gene>
<evidence type="ECO:0000313" key="7">
    <source>
        <dbReference type="EMBL" id="MEJ5093103.1"/>
    </source>
</evidence>
<evidence type="ECO:0000256" key="3">
    <source>
        <dbReference type="ARBA" id="ARBA00022692"/>
    </source>
</evidence>
<accession>A0ABU8Q050</accession>
<organism evidence="7 8">
    <name type="scientific">Sphingomonas molluscorum</name>
    <dbReference type="NCBI Taxonomy" id="418184"/>
    <lineage>
        <taxon>Bacteria</taxon>
        <taxon>Pseudomonadati</taxon>
        <taxon>Pseudomonadota</taxon>
        <taxon>Alphaproteobacteria</taxon>
        <taxon>Sphingomonadales</taxon>
        <taxon>Sphingomonadaceae</taxon>
        <taxon>Sphingomonas</taxon>
    </lineage>
</organism>
<feature type="transmembrane region" description="Helical" evidence="6">
    <location>
        <begin position="155"/>
        <end position="177"/>
    </location>
</feature>
<evidence type="ECO:0000313" key="8">
    <source>
        <dbReference type="Proteomes" id="UP001380365"/>
    </source>
</evidence>